<feature type="signal peptide" evidence="1">
    <location>
        <begin position="1"/>
        <end position="24"/>
    </location>
</feature>
<evidence type="ECO:0000313" key="3">
    <source>
        <dbReference type="EMBL" id="PRD41458.1"/>
    </source>
</evidence>
<dbReference type="CDD" id="cd00158">
    <property type="entry name" value="RHOD"/>
    <property type="match status" value="1"/>
</dbReference>
<keyword evidence="4" id="KW-1185">Reference proteome</keyword>
<dbReference type="EMBL" id="PVBR01000020">
    <property type="protein sequence ID" value="PRD41458.1"/>
    <property type="molecule type" value="Genomic_DNA"/>
</dbReference>
<comment type="caution">
    <text evidence="3">The sequence shown here is derived from an EMBL/GenBank/DDBJ whole genome shotgun (WGS) entry which is preliminary data.</text>
</comment>
<dbReference type="Pfam" id="PF00581">
    <property type="entry name" value="Rhodanese"/>
    <property type="match status" value="1"/>
</dbReference>
<reference evidence="3 4" key="1">
    <citation type="submission" date="2018-02" db="EMBL/GenBank/DDBJ databases">
        <title>The draft genome of Phyllobacterium sp. 1N-3.</title>
        <authorList>
            <person name="Liu L."/>
            <person name="Li L."/>
            <person name="Zhang X."/>
            <person name="Wang T."/>
            <person name="Liang L."/>
        </authorList>
    </citation>
    <scope>NUCLEOTIDE SEQUENCE [LARGE SCALE GENOMIC DNA]</scope>
    <source>
        <strain evidence="3 4">1N-3</strain>
    </source>
</reference>
<dbReference type="SUPFAM" id="SSF52821">
    <property type="entry name" value="Rhodanese/Cell cycle control phosphatase"/>
    <property type="match status" value="1"/>
</dbReference>
<name>A0A2S9ILR8_9HYPH</name>
<accession>A0A2S9ILR8</accession>
<sequence length="188" mass="21318">MPVRRWFSAIVSSLVFWTMAQAFAETVPEPVGYRTENYRAAVPATLEGARVIPTEEAIALWKNKKALFVDVLPHDPKPKNLPAGTIWKEKVRQDIPGSIWLANVGYGVLNKETEVYFRNGLKSRLGDDKDSLVLFYCQENCWMSWNAAKRAVEWGYRAVLWYPLGTDGWVAAGQPTEKNVPLERAAFE</sequence>
<feature type="domain" description="Rhodanese" evidence="2">
    <location>
        <begin position="123"/>
        <end position="178"/>
    </location>
</feature>
<dbReference type="PROSITE" id="PS50206">
    <property type="entry name" value="RHODANESE_3"/>
    <property type="match status" value="1"/>
</dbReference>
<dbReference type="Gene3D" id="3.40.250.10">
    <property type="entry name" value="Rhodanese-like domain"/>
    <property type="match status" value="1"/>
</dbReference>
<proteinExistence type="predicted"/>
<evidence type="ECO:0000256" key="1">
    <source>
        <dbReference type="SAM" id="SignalP"/>
    </source>
</evidence>
<keyword evidence="1" id="KW-0732">Signal</keyword>
<dbReference type="InterPro" id="IPR036873">
    <property type="entry name" value="Rhodanese-like_dom_sf"/>
</dbReference>
<dbReference type="Proteomes" id="UP000239434">
    <property type="component" value="Unassembled WGS sequence"/>
</dbReference>
<protein>
    <submittedName>
        <fullName evidence="3">Rhodanese</fullName>
    </submittedName>
</protein>
<feature type="chain" id="PRO_5015413472" evidence="1">
    <location>
        <begin position="25"/>
        <end position="188"/>
    </location>
</feature>
<dbReference type="InterPro" id="IPR022376">
    <property type="entry name" value="PQQ_CXXCW"/>
</dbReference>
<dbReference type="AlphaFoldDB" id="A0A2S9ILR8"/>
<dbReference type="NCBIfam" id="TIGR03865">
    <property type="entry name" value="PQQ_CXXCW"/>
    <property type="match status" value="1"/>
</dbReference>
<evidence type="ECO:0000313" key="4">
    <source>
        <dbReference type="Proteomes" id="UP000239434"/>
    </source>
</evidence>
<organism evidence="3 4">
    <name type="scientific">Phyllobacterium phragmitis</name>
    <dbReference type="NCBI Taxonomy" id="2670329"/>
    <lineage>
        <taxon>Bacteria</taxon>
        <taxon>Pseudomonadati</taxon>
        <taxon>Pseudomonadota</taxon>
        <taxon>Alphaproteobacteria</taxon>
        <taxon>Hyphomicrobiales</taxon>
        <taxon>Phyllobacteriaceae</taxon>
        <taxon>Phyllobacterium</taxon>
    </lineage>
</organism>
<evidence type="ECO:0000259" key="2">
    <source>
        <dbReference type="PROSITE" id="PS50206"/>
    </source>
</evidence>
<gene>
    <name evidence="3" type="ORF">C5748_21470</name>
</gene>
<dbReference type="InterPro" id="IPR001763">
    <property type="entry name" value="Rhodanese-like_dom"/>
</dbReference>